<gene>
    <name evidence="3" type="ORF">ING2E5B_2336</name>
</gene>
<name>A0A098C3P1_9BACT</name>
<feature type="signal peptide" evidence="1">
    <location>
        <begin position="1"/>
        <end position="23"/>
    </location>
</feature>
<accession>A0A098C3P1</accession>
<keyword evidence="1" id="KW-0732">Signal</keyword>
<dbReference type="PROSITE" id="PS51257">
    <property type="entry name" value="PROKAR_LIPOPROTEIN"/>
    <property type="match status" value="1"/>
</dbReference>
<reference evidence="3 4" key="1">
    <citation type="submission" date="2014-08" db="EMBL/GenBank/DDBJ databases">
        <authorList>
            <person name="Wibberg D."/>
        </authorList>
    </citation>
    <scope>NUCLEOTIDE SEQUENCE [LARGE SCALE GENOMIC DNA]</scope>
    <source>
        <strain evidence="4">ING2-E5B</strain>
    </source>
</reference>
<dbReference type="GO" id="GO:0016787">
    <property type="term" value="F:hydrolase activity"/>
    <property type="evidence" value="ECO:0007669"/>
    <property type="project" value="InterPro"/>
</dbReference>
<proteinExistence type="predicted"/>
<dbReference type="InterPro" id="IPR010496">
    <property type="entry name" value="AL/BT2_dom"/>
</dbReference>
<dbReference type="Gene3D" id="2.60.120.560">
    <property type="entry name" value="Exo-inulinase, domain 1"/>
    <property type="match status" value="1"/>
</dbReference>
<dbReference type="Proteomes" id="UP000032417">
    <property type="component" value="Chromosome 1"/>
</dbReference>
<keyword evidence="4" id="KW-1185">Reference proteome</keyword>
<evidence type="ECO:0000313" key="4">
    <source>
        <dbReference type="Proteomes" id="UP000032417"/>
    </source>
</evidence>
<feature type="domain" description="3-keto-alpha-glucoside-1,2-lyase/3-keto-2-hydroxy-glucal hydratase" evidence="2">
    <location>
        <begin position="31"/>
        <end position="260"/>
    </location>
</feature>
<organism evidence="3 4">
    <name type="scientific">Fermentimonas caenicola</name>
    <dbReference type="NCBI Taxonomy" id="1562970"/>
    <lineage>
        <taxon>Bacteria</taxon>
        <taxon>Pseudomonadati</taxon>
        <taxon>Bacteroidota</taxon>
        <taxon>Bacteroidia</taxon>
        <taxon>Bacteroidales</taxon>
        <taxon>Dysgonomonadaceae</taxon>
        <taxon>Fermentimonas</taxon>
    </lineage>
</organism>
<dbReference type="STRING" id="1562970.ING2E5B_2336"/>
<dbReference type="KEGG" id="pbt:ING2E5B_2336"/>
<dbReference type="EMBL" id="LN515532">
    <property type="protein sequence ID" value="CEA17061.1"/>
    <property type="molecule type" value="Genomic_DNA"/>
</dbReference>
<feature type="chain" id="PRO_5001933058" description="3-keto-alpha-glucoside-1,2-lyase/3-keto-2-hydroxy-glucal hydratase domain-containing protein" evidence="1">
    <location>
        <begin position="24"/>
        <end position="264"/>
    </location>
</feature>
<evidence type="ECO:0000259" key="2">
    <source>
        <dbReference type="Pfam" id="PF06439"/>
    </source>
</evidence>
<dbReference type="AlphaFoldDB" id="A0A098C3P1"/>
<protein>
    <recommendedName>
        <fullName evidence="2">3-keto-alpha-glucoside-1,2-lyase/3-keto-2-hydroxy-glucal hydratase domain-containing protein</fullName>
    </recommendedName>
</protein>
<dbReference type="Pfam" id="PF06439">
    <property type="entry name" value="3keto-disac_hyd"/>
    <property type="match status" value="1"/>
</dbReference>
<sequence>MFMKQNKLSIFIALLIATFISSCSPKSSENEWIQLFNGKDLTGWTPKIVGYEAGDNFGNTFRVEDGMIKVRYEEYDSLRDRFGHLFYKDEFSHYRLRVEYRFIGEQTPGAPGWAYRNSGLMLHGQTPESMELNQDFPTSIEVQLLGSDSVAERTNMNVCTPGTNIVMNNELILDHCINSSSELFFGDEWVTAEVEVRGNDVIYHIINGDTVLQYTNPQLDERDHTYARLIELNNGDKMLSKGTISLQSEGHPIDFRKVEIQILE</sequence>
<evidence type="ECO:0000256" key="1">
    <source>
        <dbReference type="SAM" id="SignalP"/>
    </source>
</evidence>
<dbReference type="HOGENOM" id="CLU_073042_1_1_10"/>
<evidence type="ECO:0000313" key="3">
    <source>
        <dbReference type="EMBL" id="CEA17061.1"/>
    </source>
</evidence>